<comment type="function">
    <text evidence="2">Cleaves the gamma-glutamyl peptide bond of glutathione and glutathione conjugates.</text>
</comment>
<gene>
    <name evidence="3" type="ORF">AMECASPLE_009815</name>
</gene>
<dbReference type="InterPro" id="IPR043137">
    <property type="entry name" value="GGT_ssub_C"/>
</dbReference>
<comment type="catalytic activity">
    <reaction evidence="2">
        <text>an N-terminal (5-L-glutamyl)-[peptide] + an alpha-amino acid = 5-L-glutamyl amino acid + an N-terminal L-alpha-aminoacyl-[peptide]</text>
        <dbReference type="Rhea" id="RHEA:23904"/>
        <dbReference type="Rhea" id="RHEA-COMP:9780"/>
        <dbReference type="Rhea" id="RHEA-COMP:9795"/>
        <dbReference type="ChEBI" id="CHEBI:77644"/>
        <dbReference type="ChEBI" id="CHEBI:78597"/>
        <dbReference type="ChEBI" id="CHEBI:78599"/>
        <dbReference type="ChEBI" id="CHEBI:78608"/>
        <dbReference type="EC" id="2.3.2.2"/>
    </reaction>
</comment>
<sequence>MAPGGRRDKSWYQKKAALHECDYIMLMDQQPQGEECNASAVIRTLRCALTKNGPVILLQQSLPSTPSDSIKTPPHLANPPAHHLQLGETINPNRDATKSTQTHIVIPPRTPFVSKPPEWESCCHHGQAAVQTNERRYNWERSLVNKPIARTEPMPPRVCCCVDVMVLCSCIHTYSACMAEAARQRAEAHRCFSRRSCAPLQCTRQTGVAQQHHRKPLQITQTQTDLGLAYAVTVRRTYPDGTFSKAAVAADSRKCSEIGRDMLQQGGSAVDGAIAALLCTGIMNPQSAGIGGGSIFTVMDSSGNVRIINSRETAPSKVDPDLLKSCTKTFKLISDSKWIGVPGEIRGYEKAHKLYGKLPWATLFEPTIKLAREGFPIPRVQGLFIPYIDKNQTRSLWEVYSDKNGNLLKTGDIIKFEKLADTLELIANNGADAFYTGKIGEDLVRDVQEAGGDVTLQDLASYNVSVTDPWVVPMGEYQMYIPPPPSGGALLTLVLNIMKGYQMNSAPQSVEQKTQFYHRYVEAFKFANGLKKHIRDPHFKSEKMTKNIVESSFANHIRTLISSNRTHNSQYYNLTPYMDSLGTTHVSVLGEDGSAVAVTSTINHIFGSKVYSSSTGIVLNNELSDFCGRVDNIFPGNQINMMPFHFYNSQLGTILVQS</sequence>
<dbReference type="Proteomes" id="UP001469553">
    <property type="component" value="Unassembled WGS sequence"/>
</dbReference>
<comment type="catalytic activity">
    <reaction evidence="2">
        <text>an S-substituted glutathione + H2O = an S-substituted L-cysteinylglycine + L-glutamate</text>
        <dbReference type="Rhea" id="RHEA:59468"/>
        <dbReference type="ChEBI" id="CHEBI:15377"/>
        <dbReference type="ChEBI" id="CHEBI:29985"/>
        <dbReference type="ChEBI" id="CHEBI:90779"/>
        <dbReference type="ChEBI" id="CHEBI:143103"/>
        <dbReference type="EC" id="3.4.19.13"/>
    </reaction>
</comment>
<accession>A0ABV0XPG7</accession>
<dbReference type="PANTHER" id="PTHR11686:SF19">
    <property type="entry name" value="GLUTATHIONE HYDROLASE 5 PROENZYME"/>
    <property type="match status" value="1"/>
</dbReference>
<dbReference type="PRINTS" id="PR01210">
    <property type="entry name" value="GGTRANSPTASE"/>
</dbReference>
<dbReference type="SUPFAM" id="SSF56235">
    <property type="entry name" value="N-terminal nucleophile aminohydrolases (Ntn hydrolases)"/>
    <property type="match status" value="1"/>
</dbReference>
<comment type="pathway">
    <text evidence="2">Sulfur metabolism; glutathione metabolism.</text>
</comment>
<evidence type="ECO:0000313" key="4">
    <source>
        <dbReference type="Proteomes" id="UP001469553"/>
    </source>
</evidence>
<keyword evidence="2" id="KW-0808">Transferase</keyword>
<reference evidence="3 4" key="1">
    <citation type="submission" date="2021-06" db="EMBL/GenBank/DDBJ databases">
        <authorList>
            <person name="Palmer J.M."/>
        </authorList>
    </citation>
    <scope>NUCLEOTIDE SEQUENCE [LARGE SCALE GENOMIC DNA]</scope>
    <source>
        <strain evidence="3 4">AS_MEX2019</strain>
        <tissue evidence="3">Muscle</tissue>
    </source>
</reference>
<dbReference type="PROSITE" id="PS00462">
    <property type="entry name" value="G_GLU_TRANSPEPTIDASE"/>
    <property type="match status" value="1"/>
</dbReference>
<keyword evidence="2" id="KW-0012">Acyltransferase</keyword>
<proteinExistence type="inferred from homology"/>
<name>A0ABV0XPG7_9TELE</name>
<keyword evidence="4" id="KW-1185">Reference proteome</keyword>
<keyword evidence="2" id="KW-0378">Hydrolase</keyword>
<dbReference type="InterPro" id="IPR000101">
    <property type="entry name" value="GGT_peptidase"/>
</dbReference>
<dbReference type="EC" id="3.4.19.13" evidence="2"/>
<dbReference type="Gene3D" id="1.10.246.130">
    <property type="match status" value="1"/>
</dbReference>
<dbReference type="Pfam" id="PF01019">
    <property type="entry name" value="G_glu_transpept"/>
    <property type="match status" value="1"/>
</dbReference>
<comment type="caution">
    <text evidence="3">The sequence shown here is derived from an EMBL/GenBank/DDBJ whole genome shotgun (WGS) entry which is preliminary data.</text>
</comment>
<dbReference type="EMBL" id="JAHRIP010009961">
    <property type="protein sequence ID" value="MEQ2283306.1"/>
    <property type="molecule type" value="Genomic_DNA"/>
</dbReference>
<comment type="catalytic activity">
    <reaction evidence="2">
        <text>glutathione + H2O = L-cysteinylglycine + L-glutamate</text>
        <dbReference type="Rhea" id="RHEA:28807"/>
        <dbReference type="ChEBI" id="CHEBI:15377"/>
        <dbReference type="ChEBI" id="CHEBI:29985"/>
        <dbReference type="ChEBI" id="CHEBI:57925"/>
        <dbReference type="ChEBI" id="CHEBI:61694"/>
        <dbReference type="EC" id="3.4.19.13"/>
    </reaction>
</comment>
<evidence type="ECO:0000256" key="1">
    <source>
        <dbReference type="ARBA" id="ARBA00009381"/>
    </source>
</evidence>
<comment type="similarity">
    <text evidence="1">Belongs to the gamma-glutamyltransferase family.</text>
</comment>
<dbReference type="PANTHER" id="PTHR11686">
    <property type="entry name" value="GAMMA GLUTAMYL TRANSPEPTIDASE"/>
    <property type="match status" value="1"/>
</dbReference>
<dbReference type="InterPro" id="IPR043138">
    <property type="entry name" value="GGT_lsub"/>
</dbReference>
<comment type="subcellular location">
    <subcellularLocation>
        <location evidence="2">Membrane</location>
        <topology evidence="2">Single-pass type II membrane protein</topology>
    </subcellularLocation>
</comment>
<dbReference type="EC" id="2.3.2.2" evidence="2"/>
<dbReference type="Gene3D" id="3.60.20.40">
    <property type="match status" value="1"/>
</dbReference>
<organism evidence="3 4">
    <name type="scientific">Ameca splendens</name>
    <dbReference type="NCBI Taxonomy" id="208324"/>
    <lineage>
        <taxon>Eukaryota</taxon>
        <taxon>Metazoa</taxon>
        <taxon>Chordata</taxon>
        <taxon>Craniata</taxon>
        <taxon>Vertebrata</taxon>
        <taxon>Euteleostomi</taxon>
        <taxon>Actinopterygii</taxon>
        <taxon>Neopterygii</taxon>
        <taxon>Teleostei</taxon>
        <taxon>Neoteleostei</taxon>
        <taxon>Acanthomorphata</taxon>
        <taxon>Ovalentaria</taxon>
        <taxon>Atherinomorphae</taxon>
        <taxon>Cyprinodontiformes</taxon>
        <taxon>Goodeidae</taxon>
        <taxon>Ameca</taxon>
    </lineage>
</organism>
<dbReference type="InterPro" id="IPR055262">
    <property type="entry name" value="GGT_CS"/>
</dbReference>
<dbReference type="InterPro" id="IPR029055">
    <property type="entry name" value="Ntn_hydrolases_N"/>
</dbReference>
<evidence type="ECO:0000313" key="3">
    <source>
        <dbReference type="EMBL" id="MEQ2283306.1"/>
    </source>
</evidence>
<protein>
    <recommendedName>
        <fullName evidence="2">Glutathione hydrolase</fullName>
        <ecNumber evidence="2">2.3.2.2</ecNumber>
        <ecNumber evidence="2">3.4.19.13</ecNumber>
    </recommendedName>
    <alternativeName>
        <fullName evidence="2">Gamma-glutamyltransferase</fullName>
    </alternativeName>
    <alternativeName>
        <fullName evidence="2">Gamma-glutamyltranspeptidase</fullName>
    </alternativeName>
</protein>
<evidence type="ECO:0000256" key="2">
    <source>
        <dbReference type="RuleBase" id="RU368068"/>
    </source>
</evidence>